<dbReference type="Proteomes" id="UP000464957">
    <property type="component" value="Segment"/>
</dbReference>
<evidence type="ECO:0000313" key="1">
    <source>
        <dbReference type="EMBL" id="QHJ74410.1"/>
    </source>
</evidence>
<accession>A0A6B9STV6</accession>
<organism evidence="1 2">
    <name type="scientific">Vibrio phage VH1_2019</name>
    <dbReference type="NCBI Taxonomy" id="2686307"/>
    <lineage>
        <taxon>Viruses</taxon>
        <taxon>Duplodnaviria</taxon>
        <taxon>Heunggongvirae</taxon>
        <taxon>Uroviricota</taxon>
        <taxon>Caudoviricetes</taxon>
        <taxon>Pantevenvirales</taxon>
        <taxon>Straboviridae</taxon>
        <taxon>Schizotequatrovirus</taxon>
        <taxon>Schizotequatrovirus KVP40</taxon>
    </lineage>
</organism>
<reference evidence="1 2" key="1">
    <citation type="submission" date="2019-12" db="EMBL/GenBank/DDBJ databases">
        <authorList>
            <person name="Harris M."/>
            <person name="Ho T.C."/>
            <person name="Fruchtman H."/>
            <person name="Garin M."/>
            <person name="Kubatin V."/>
            <person name="Lu T."/>
            <person name="Xue L."/>
            <person name="Marr M.T."/>
        </authorList>
    </citation>
    <scope>NUCLEOTIDE SEQUENCE [LARGE SCALE GENOMIC DNA]</scope>
</reference>
<protein>
    <submittedName>
        <fullName evidence="1">Uncharacterized protein</fullName>
    </submittedName>
</protein>
<name>A0A6B9STV6_9CAUD</name>
<sequence length="120" mass="13554">MPEYKPAETIKDPSGREYQIGAYYKVRCTDNGPFGYGETKIVPMTENFDFAYHEVEEVHGVFGTIRKPPPKLIEGRAYMFYMCDSNERSVGIWGGIDKGFICGPVNLKMSQIDAQTLSEV</sequence>
<dbReference type="EMBL" id="MN794232">
    <property type="protein sequence ID" value="QHJ74410.1"/>
    <property type="molecule type" value="Genomic_DNA"/>
</dbReference>
<evidence type="ECO:0000313" key="2">
    <source>
        <dbReference type="Proteomes" id="UP000464957"/>
    </source>
</evidence>
<proteinExistence type="predicted"/>
<gene>
    <name evidence="1" type="ORF">VH12019_00083</name>
</gene>